<protein>
    <submittedName>
        <fullName evidence="1">Uncharacterized protein</fullName>
    </submittedName>
</protein>
<proteinExistence type="predicted"/>
<reference evidence="1 2" key="2">
    <citation type="journal article" date="2018" name="New Phytol.">
        <title>High intraspecific genome diversity in the model arbuscular mycorrhizal symbiont Rhizophagus irregularis.</title>
        <authorList>
            <person name="Chen E.C.H."/>
            <person name="Morin E."/>
            <person name="Beaudet D."/>
            <person name="Noel J."/>
            <person name="Yildirir G."/>
            <person name="Ndikumana S."/>
            <person name="Charron P."/>
            <person name="St-Onge C."/>
            <person name="Giorgi J."/>
            <person name="Kruger M."/>
            <person name="Marton T."/>
            <person name="Ropars J."/>
            <person name="Grigoriev I.V."/>
            <person name="Hainaut M."/>
            <person name="Henrissat B."/>
            <person name="Roux C."/>
            <person name="Martin F."/>
            <person name="Corradi N."/>
        </authorList>
    </citation>
    <scope>NUCLEOTIDE SEQUENCE [LARGE SCALE GENOMIC DNA]</scope>
    <source>
        <strain evidence="1 2">DAOM 197198</strain>
    </source>
</reference>
<dbReference type="AlphaFoldDB" id="A0A2P4Q7M0"/>
<organism evidence="1 2">
    <name type="scientific">Rhizophagus irregularis (strain DAOM 181602 / DAOM 197198 / MUCL 43194)</name>
    <name type="common">Arbuscular mycorrhizal fungus</name>
    <name type="synonym">Glomus intraradices</name>
    <dbReference type="NCBI Taxonomy" id="747089"/>
    <lineage>
        <taxon>Eukaryota</taxon>
        <taxon>Fungi</taxon>
        <taxon>Fungi incertae sedis</taxon>
        <taxon>Mucoromycota</taxon>
        <taxon>Glomeromycotina</taxon>
        <taxon>Glomeromycetes</taxon>
        <taxon>Glomerales</taxon>
        <taxon>Glomeraceae</taxon>
        <taxon>Rhizophagus</taxon>
    </lineage>
</organism>
<sequence length="65" mass="7962">MENTRYIISYVYCLSLNLLFAHDTQHYLPLIILTLSRYHNNRHYLFYLIVLEFTLIQILKENIKD</sequence>
<dbReference type="EMBL" id="AUPC02000081">
    <property type="protein sequence ID" value="POG73634.1"/>
    <property type="molecule type" value="Genomic_DNA"/>
</dbReference>
<keyword evidence="2" id="KW-1185">Reference proteome</keyword>
<evidence type="ECO:0000313" key="1">
    <source>
        <dbReference type="EMBL" id="POG73634.1"/>
    </source>
</evidence>
<evidence type="ECO:0000313" key="2">
    <source>
        <dbReference type="Proteomes" id="UP000018888"/>
    </source>
</evidence>
<comment type="caution">
    <text evidence="1">The sequence shown here is derived from an EMBL/GenBank/DDBJ whole genome shotgun (WGS) entry which is preliminary data.</text>
</comment>
<gene>
    <name evidence="1" type="ORF">GLOIN_2v1583818</name>
</gene>
<dbReference type="Proteomes" id="UP000018888">
    <property type="component" value="Unassembled WGS sequence"/>
</dbReference>
<name>A0A2P4Q7M0_RHIID</name>
<accession>A0A2P4Q7M0</accession>
<reference evidence="1 2" key="1">
    <citation type="journal article" date="2013" name="Proc. Natl. Acad. Sci. U.S.A.">
        <title>Genome of an arbuscular mycorrhizal fungus provides insight into the oldest plant symbiosis.</title>
        <authorList>
            <person name="Tisserant E."/>
            <person name="Malbreil M."/>
            <person name="Kuo A."/>
            <person name="Kohler A."/>
            <person name="Symeonidi A."/>
            <person name="Balestrini R."/>
            <person name="Charron P."/>
            <person name="Duensing N."/>
            <person name="Frei Dit Frey N."/>
            <person name="Gianinazzi-Pearson V."/>
            <person name="Gilbert L.B."/>
            <person name="Handa Y."/>
            <person name="Herr J.R."/>
            <person name="Hijri M."/>
            <person name="Koul R."/>
            <person name="Kawaguchi M."/>
            <person name="Krajinski F."/>
            <person name="Lammers P.J."/>
            <person name="Masclaux F.G."/>
            <person name="Murat C."/>
            <person name="Morin E."/>
            <person name="Ndikumana S."/>
            <person name="Pagni M."/>
            <person name="Petitpierre D."/>
            <person name="Requena N."/>
            <person name="Rosikiewicz P."/>
            <person name="Riley R."/>
            <person name="Saito K."/>
            <person name="San Clemente H."/>
            <person name="Shapiro H."/>
            <person name="van Tuinen D."/>
            <person name="Becard G."/>
            <person name="Bonfante P."/>
            <person name="Paszkowski U."/>
            <person name="Shachar-Hill Y.Y."/>
            <person name="Tuskan G.A."/>
            <person name="Young P.W."/>
            <person name="Sanders I.R."/>
            <person name="Henrissat B."/>
            <person name="Rensing S.A."/>
            <person name="Grigoriev I.V."/>
            <person name="Corradi N."/>
            <person name="Roux C."/>
            <person name="Martin F."/>
        </authorList>
    </citation>
    <scope>NUCLEOTIDE SEQUENCE [LARGE SCALE GENOMIC DNA]</scope>
    <source>
        <strain evidence="1 2">DAOM 197198</strain>
    </source>
</reference>